<name>A0A9W6Q0R5_9ACTN</name>
<dbReference type="Proteomes" id="UP001165041">
    <property type="component" value="Unassembled WGS sequence"/>
</dbReference>
<gene>
    <name evidence="1" type="ORF">Kpho02_01430</name>
</gene>
<dbReference type="RefSeq" id="WP_285732284.1">
    <property type="nucleotide sequence ID" value="NZ_BSSA01000001.1"/>
</dbReference>
<reference evidence="1" key="1">
    <citation type="submission" date="2023-02" db="EMBL/GenBank/DDBJ databases">
        <title>Kitasatospora phosalacinea NBRC 14627.</title>
        <authorList>
            <person name="Ichikawa N."/>
            <person name="Sato H."/>
            <person name="Tonouchi N."/>
        </authorList>
    </citation>
    <scope>NUCLEOTIDE SEQUENCE</scope>
    <source>
        <strain evidence="1">NBRC 14627</strain>
    </source>
</reference>
<organism evidence="1 2">
    <name type="scientific">Kitasatospora phosalacinea</name>
    <dbReference type="NCBI Taxonomy" id="2065"/>
    <lineage>
        <taxon>Bacteria</taxon>
        <taxon>Bacillati</taxon>
        <taxon>Actinomycetota</taxon>
        <taxon>Actinomycetes</taxon>
        <taxon>Kitasatosporales</taxon>
        <taxon>Streptomycetaceae</taxon>
        <taxon>Kitasatospora</taxon>
    </lineage>
</organism>
<proteinExistence type="predicted"/>
<comment type="caution">
    <text evidence="1">The sequence shown here is derived from an EMBL/GenBank/DDBJ whole genome shotgun (WGS) entry which is preliminary data.</text>
</comment>
<dbReference type="AlphaFoldDB" id="A0A9W6Q0R5"/>
<evidence type="ECO:0000313" key="1">
    <source>
        <dbReference type="EMBL" id="GLW67844.1"/>
    </source>
</evidence>
<protein>
    <submittedName>
        <fullName evidence="1">Uncharacterized protein</fullName>
    </submittedName>
</protein>
<evidence type="ECO:0000313" key="2">
    <source>
        <dbReference type="Proteomes" id="UP001165041"/>
    </source>
</evidence>
<sequence length="214" mass="21840">MDITAAPTSWDACVALFDSRALPVSSYENLYEETYDVHSGALSVPGPLDLDALDLYGTGLVVDGDLTVEGAVLNADDGCPALVVLGDLTAGAVHLEGDAKLLVRGHVRVGAFVGHLTDKLVMIGGDLAAGVTVLSAGFLPDLVGGALTGPVLAPPYALAELDRPVTAPPAAEVLVPGVLLADGELEQDGCFDAPGVHGDRLYDHLAAGRPVLRA</sequence>
<dbReference type="EMBL" id="BSSA01000001">
    <property type="protein sequence ID" value="GLW67844.1"/>
    <property type="molecule type" value="Genomic_DNA"/>
</dbReference>
<accession>A0A9W6Q0R5</accession>